<feature type="transmembrane region" description="Helical" evidence="1">
    <location>
        <begin position="67"/>
        <end position="88"/>
    </location>
</feature>
<dbReference type="Pfam" id="PF07853">
    <property type="entry name" value="DUF1648"/>
    <property type="match status" value="1"/>
</dbReference>
<keyword evidence="1" id="KW-0472">Membrane</keyword>
<proteinExistence type="predicted"/>
<feature type="transmembrane region" description="Helical" evidence="1">
    <location>
        <begin position="224"/>
        <end position="244"/>
    </location>
</feature>
<feature type="domain" description="DUF1648" evidence="2">
    <location>
        <begin position="33"/>
        <end position="76"/>
    </location>
</feature>
<name>A0A7X5R204_9MICO</name>
<gene>
    <name evidence="3" type="ORF">FHX76_001880</name>
</gene>
<evidence type="ECO:0000256" key="1">
    <source>
        <dbReference type="SAM" id="Phobius"/>
    </source>
</evidence>
<dbReference type="AlphaFoldDB" id="A0A7X5R204"/>
<feature type="transmembrane region" description="Helical" evidence="1">
    <location>
        <begin position="137"/>
        <end position="161"/>
    </location>
</feature>
<evidence type="ECO:0000259" key="2">
    <source>
        <dbReference type="Pfam" id="PF07853"/>
    </source>
</evidence>
<reference evidence="3 4" key="1">
    <citation type="submission" date="2020-02" db="EMBL/GenBank/DDBJ databases">
        <title>Sequencing the genomes of 1000 actinobacteria strains.</title>
        <authorList>
            <person name="Klenk H.-P."/>
        </authorList>
    </citation>
    <scope>NUCLEOTIDE SEQUENCE [LARGE SCALE GENOMIC DNA]</scope>
    <source>
        <strain evidence="3 4">DSM 27960</strain>
    </source>
</reference>
<evidence type="ECO:0000313" key="4">
    <source>
        <dbReference type="Proteomes" id="UP000541033"/>
    </source>
</evidence>
<feature type="transmembrane region" description="Helical" evidence="1">
    <location>
        <begin position="20"/>
        <end position="46"/>
    </location>
</feature>
<evidence type="ECO:0000313" key="3">
    <source>
        <dbReference type="EMBL" id="NIH54012.1"/>
    </source>
</evidence>
<keyword evidence="1" id="KW-0812">Transmembrane</keyword>
<dbReference type="RefSeq" id="WP_167150083.1">
    <property type="nucleotide sequence ID" value="NZ_JAAMOX010000001.1"/>
</dbReference>
<comment type="caution">
    <text evidence="3">The sequence shown here is derived from an EMBL/GenBank/DDBJ whole genome shotgun (WGS) entry which is preliminary data.</text>
</comment>
<keyword evidence="1" id="KW-1133">Transmembrane helix</keyword>
<feature type="transmembrane region" description="Helical" evidence="1">
    <location>
        <begin position="196"/>
        <end position="217"/>
    </location>
</feature>
<organism evidence="3 4">
    <name type="scientific">Lysinibacter cavernae</name>
    <dbReference type="NCBI Taxonomy" id="1640652"/>
    <lineage>
        <taxon>Bacteria</taxon>
        <taxon>Bacillati</taxon>
        <taxon>Actinomycetota</taxon>
        <taxon>Actinomycetes</taxon>
        <taxon>Micrococcales</taxon>
        <taxon>Microbacteriaceae</taxon>
        <taxon>Lysinibacter</taxon>
    </lineage>
</organism>
<dbReference type="Proteomes" id="UP000541033">
    <property type="component" value="Unassembled WGS sequence"/>
</dbReference>
<dbReference type="EMBL" id="JAAMOX010000001">
    <property type="protein sequence ID" value="NIH54012.1"/>
    <property type="molecule type" value="Genomic_DNA"/>
</dbReference>
<dbReference type="InterPro" id="IPR012867">
    <property type="entry name" value="DUF1648"/>
</dbReference>
<protein>
    <submittedName>
        <fullName evidence="3">Putative membrane protein</fullName>
    </submittedName>
</protein>
<sequence length="340" mass="36264">MTNSSTTPLNAMTQGERRRLFFASVGLTGAAYLAGLVIVLLTMAQLPQQIATHWGPSLTADGFGSPWMAVVLLLVVGVVLITVIYFSAYQQAGYRPTLASSRLILGFLVGVSVAACTLIVASTLSQVGLNETQIREVSLLPSMLIALATGALIGTIAGFLAPNVETIPVSVEPVTANQDGTNEFGEWRRSVTAPTAVWWIMLGAIALLVSVFVLIATLEPSIRLVALIPIAFIYPLVSCITWSITISEQGLVARSILGWPAVHIPIEAIDRVELTNVQPMADFGGWGIRLGLDRRWGIVLQKGEAIQIQRNDGKRTFVVTVDDAATGAAILSAFASRPRS</sequence>
<keyword evidence="4" id="KW-1185">Reference proteome</keyword>
<feature type="transmembrane region" description="Helical" evidence="1">
    <location>
        <begin position="103"/>
        <end position="125"/>
    </location>
</feature>
<accession>A0A7X5R204</accession>